<comment type="caution">
    <text evidence="1">The sequence shown here is derived from an EMBL/GenBank/DDBJ whole genome shotgun (WGS) entry which is preliminary data.</text>
</comment>
<reference evidence="1 2" key="1">
    <citation type="submission" date="2020-10" db="EMBL/GenBank/DDBJ databases">
        <title>Identification of Nocardia species via Next-generation sequencing and recognition of intraspecies genetic diversity.</title>
        <authorList>
            <person name="Li P."/>
            <person name="Li P."/>
            <person name="Lu B."/>
        </authorList>
    </citation>
    <scope>NUCLEOTIDE SEQUENCE [LARGE SCALE GENOMIC DNA]</scope>
    <source>
        <strain evidence="1 2">BJ06-0143</strain>
    </source>
</reference>
<keyword evidence="2" id="KW-1185">Reference proteome</keyword>
<sequence length="68" mass="7104">MYQSIRAAGLLCQVHGADETALSGGVGASGEFGVVRAPPKFTQGDAGGGASGVKQRTGFHRAPWWMWQ</sequence>
<proteinExistence type="predicted"/>
<dbReference type="Proteomes" id="UP000707731">
    <property type="component" value="Unassembled WGS sequence"/>
</dbReference>
<organism evidence="1 2">
    <name type="scientific">Nocardia higoensis</name>
    <dbReference type="NCBI Taxonomy" id="228599"/>
    <lineage>
        <taxon>Bacteria</taxon>
        <taxon>Bacillati</taxon>
        <taxon>Actinomycetota</taxon>
        <taxon>Actinomycetes</taxon>
        <taxon>Mycobacteriales</taxon>
        <taxon>Nocardiaceae</taxon>
        <taxon>Nocardia</taxon>
    </lineage>
</organism>
<evidence type="ECO:0000313" key="2">
    <source>
        <dbReference type="Proteomes" id="UP000707731"/>
    </source>
</evidence>
<evidence type="ECO:0000313" key="1">
    <source>
        <dbReference type="EMBL" id="MBF6354117.1"/>
    </source>
</evidence>
<name>A0ABS0D6L0_9NOCA</name>
<dbReference type="RefSeq" id="WP_195000927.1">
    <property type="nucleotide sequence ID" value="NZ_JADLQN010000001.1"/>
</dbReference>
<accession>A0ABS0D6L0</accession>
<gene>
    <name evidence="1" type="ORF">IU449_06065</name>
</gene>
<protein>
    <submittedName>
        <fullName evidence="1">Uncharacterized protein</fullName>
    </submittedName>
</protein>
<dbReference type="EMBL" id="JADLQN010000001">
    <property type="protein sequence ID" value="MBF6354117.1"/>
    <property type="molecule type" value="Genomic_DNA"/>
</dbReference>